<dbReference type="InterPro" id="IPR045886">
    <property type="entry name" value="ThiF/MoeB/HesA"/>
</dbReference>
<dbReference type="InterPro" id="IPR019572">
    <property type="entry name" value="UBA_E1_SCCH"/>
</dbReference>
<dbReference type="EMBL" id="HE681719">
    <property type="protein sequence ID" value="CCG20804.1"/>
    <property type="molecule type" value="Genomic_DNA"/>
</dbReference>
<dbReference type="SUPFAM" id="SSF69572">
    <property type="entry name" value="Activating enzymes of the ubiquitin-like proteins"/>
    <property type="match status" value="1"/>
</dbReference>
<protein>
    <recommendedName>
        <fullName evidence="10">Ubiquitin-activating enzyme E1-like</fullName>
    </recommendedName>
</protein>
<evidence type="ECO:0000256" key="10">
    <source>
        <dbReference type="ARBA" id="ARBA00073512"/>
    </source>
</evidence>
<evidence type="ECO:0000256" key="12">
    <source>
        <dbReference type="SAM" id="MobiDB-lite"/>
    </source>
</evidence>
<dbReference type="PANTHER" id="PTHR10953:SF5">
    <property type="entry name" value="SUMO-ACTIVATING ENZYME SUBUNIT 2"/>
    <property type="match status" value="1"/>
</dbReference>
<evidence type="ECO:0000256" key="5">
    <source>
        <dbReference type="ARBA" id="ARBA00022723"/>
    </source>
</evidence>
<dbReference type="PROSITE" id="PS00865">
    <property type="entry name" value="UBIQUITIN_ACTIVAT_2"/>
    <property type="match status" value="1"/>
</dbReference>
<feature type="region of interest" description="Disordered" evidence="12">
    <location>
        <begin position="554"/>
        <end position="603"/>
    </location>
</feature>
<dbReference type="Pfam" id="PF10585">
    <property type="entry name" value="UBA_E1_SCCH"/>
    <property type="match status" value="1"/>
</dbReference>
<organism evidence="15 16">
    <name type="scientific">Candida orthopsilosis (strain 90-125)</name>
    <name type="common">Yeast</name>
    <dbReference type="NCBI Taxonomy" id="1136231"/>
    <lineage>
        <taxon>Eukaryota</taxon>
        <taxon>Fungi</taxon>
        <taxon>Dikarya</taxon>
        <taxon>Ascomycota</taxon>
        <taxon>Saccharomycotina</taxon>
        <taxon>Pichiomycetes</taxon>
        <taxon>Debaryomycetaceae</taxon>
        <taxon>Candida/Lodderomyces clade</taxon>
        <taxon>Candida</taxon>
    </lineage>
</organism>
<comment type="subcellular location">
    <subcellularLocation>
        <location evidence="1">Cytoplasm</location>
    </subcellularLocation>
</comment>
<keyword evidence="6" id="KW-0547">Nucleotide-binding</keyword>
<feature type="active site" description="Glycyl thioester intermediate" evidence="11">
    <location>
        <position position="208"/>
    </location>
</feature>
<name>H8WWI0_CANO9</name>
<dbReference type="Proteomes" id="UP000005018">
    <property type="component" value="Chromosome 1"/>
</dbReference>
<evidence type="ECO:0000259" key="13">
    <source>
        <dbReference type="Pfam" id="PF00899"/>
    </source>
</evidence>
<dbReference type="eggNOG" id="KOG2013">
    <property type="taxonomic scope" value="Eukaryota"/>
</dbReference>
<evidence type="ECO:0000256" key="1">
    <source>
        <dbReference type="ARBA" id="ARBA00004496"/>
    </source>
</evidence>
<dbReference type="InterPro" id="IPR035985">
    <property type="entry name" value="Ubiquitin-activating_enz"/>
</dbReference>
<dbReference type="InterPro" id="IPR042449">
    <property type="entry name" value="Ub-E1_IAD_1"/>
</dbReference>
<dbReference type="Gene3D" id="3.50.50.80">
    <property type="entry name" value="Ubiquitin-activating enzyme E1, inactive adenylation domain, subdomain 1"/>
    <property type="match status" value="1"/>
</dbReference>
<keyword evidence="16" id="KW-1185">Reference proteome</keyword>
<dbReference type="GO" id="GO:0005524">
    <property type="term" value="F:ATP binding"/>
    <property type="evidence" value="ECO:0007669"/>
    <property type="project" value="UniProtKB-KW"/>
</dbReference>
<keyword evidence="5" id="KW-0479">Metal-binding</keyword>
<evidence type="ECO:0000256" key="3">
    <source>
        <dbReference type="ARBA" id="ARBA00005673"/>
    </source>
</evidence>
<dbReference type="GeneID" id="14537491"/>
<gene>
    <name evidence="15" type="ORF">CORT_0A04160</name>
</gene>
<evidence type="ECO:0000256" key="7">
    <source>
        <dbReference type="ARBA" id="ARBA00022786"/>
    </source>
</evidence>
<dbReference type="Pfam" id="PF00899">
    <property type="entry name" value="ThiF"/>
    <property type="match status" value="1"/>
</dbReference>
<evidence type="ECO:0000313" key="16">
    <source>
        <dbReference type="Proteomes" id="UP000005018"/>
    </source>
</evidence>
<keyword evidence="8" id="KW-0862">Zinc</keyword>
<evidence type="ECO:0000256" key="8">
    <source>
        <dbReference type="ARBA" id="ARBA00022833"/>
    </source>
</evidence>
<dbReference type="GO" id="GO:0046872">
    <property type="term" value="F:metal ion binding"/>
    <property type="evidence" value="ECO:0007669"/>
    <property type="project" value="UniProtKB-KW"/>
</dbReference>
<dbReference type="AlphaFoldDB" id="H8WWI0"/>
<keyword evidence="4" id="KW-0963">Cytoplasm</keyword>
<comment type="similarity">
    <text evidence="3">Belongs to the ubiquitin-activating E1 family.</text>
</comment>
<proteinExistence type="inferred from homology"/>
<dbReference type="Gene3D" id="1.10.10.520">
    <property type="entry name" value="Ubiquitin activating enzymes (Uba3). Chain: B, domain 2"/>
    <property type="match status" value="1"/>
</dbReference>
<evidence type="ECO:0000256" key="11">
    <source>
        <dbReference type="PROSITE-ProRule" id="PRU10132"/>
    </source>
</evidence>
<dbReference type="InterPro" id="IPR033127">
    <property type="entry name" value="UBQ-activ_enz_E1_Cys_AS"/>
</dbReference>
<sequence length="603" mass="67600">MKLCNTPKACGLCSPVCRGKKNKKYYRNSLMKDTYLKRVLGEECFTKIQSSRVLMVGAGGLGCELLKDLVLSGYGEIHIVDLDTITLSNLNRQFLFRKTDIDKSKSLTVAKAVESFNYLGAKLVPHHGNIMDTKRFPLEWWQQFNYIYNALDNLEARSYVNAMCLLLKTPSMDSGTEGYRGHVFPILPYQSSCFDCQTHPAPKTYPVCTIRSTPSLPVHCITWAKEFLFKQLFDEQESGLNDSGAIAKDTDNDAEIETLLQEANELAELRAKIKHSDTFFKELVNKIYDVDIERLLKIDTLWQSRRQPTPFKLEEYEIAEVDLSDTKVWSIAENLYALYVSSANIQRRLKDEGFISFDKDDDDAMTFVAAASNLRSFVFHIETKSKFDIKEIAGNIIPAIATTNALISGFASAIGTQYFQGDASAHLLHTSQAPKYAIVSASIGPPNPCCPSCSAYREVLHVNKHDLDSLTLQWLVDQLAPLYNSEISIQVGQSRLIYDIDFDDYVSVKLSQVPGLSEGILVQDDSNRLQNLILYLVVGDETRFPKIALKEKPVVEKSESDDSDDGIALMEGGAIKEDVSSDSSDVEIIEPSAKRQHHDNTGR</sequence>
<dbReference type="HOGENOM" id="CLU_013325_7_3_1"/>
<dbReference type="RefSeq" id="XP_003866244.1">
    <property type="nucleotide sequence ID" value="XM_003866196.1"/>
</dbReference>
<dbReference type="Gene3D" id="3.10.290.20">
    <property type="entry name" value="Ubiquitin-like 2 activating enzyme e1b. Chain: B, domain 3"/>
    <property type="match status" value="1"/>
</dbReference>
<dbReference type="GO" id="GO:0016925">
    <property type="term" value="P:protein sumoylation"/>
    <property type="evidence" value="ECO:0007669"/>
    <property type="project" value="UniProtKB-UniPathway"/>
</dbReference>
<evidence type="ECO:0000256" key="2">
    <source>
        <dbReference type="ARBA" id="ARBA00004718"/>
    </source>
</evidence>
<reference evidence="15 16" key="1">
    <citation type="journal article" date="2012" name="PLoS ONE">
        <title>Sequence and analysis of the genome of the pathogenic yeast Candida orthopsilosis.</title>
        <authorList>
            <person name="Riccombeni A."/>
            <person name="Vidanes G."/>
            <person name="Proux-Wera E."/>
            <person name="Wolfe K.H."/>
            <person name="Butler G."/>
        </authorList>
    </citation>
    <scope>NUCLEOTIDE SEQUENCE [LARGE SCALE GENOMIC DNA]</scope>
    <source>
        <strain evidence="15 16">Co 90-125</strain>
    </source>
</reference>
<dbReference type="GO" id="GO:0031510">
    <property type="term" value="C:SUMO activating enzyme complex"/>
    <property type="evidence" value="ECO:0007669"/>
    <property type="project" value="TreeGrafter"/>
</dbReference>
<evidence type="ECO:0000256" key="6">
    <source>
        <dbReference type="ARBA" id="ARBA00022741"/>
    </source>
</evidence>
<feature type="domain" description="Ubiquitin-activating enzyme SCCH" evidence="14">
    <location>
        <begin position="332"/>
        <end position="390"/>
    </location>
</feature>
<dbReference type="OrthoDB" id="10255449at2759"/>
<keyword evidence="9" id="KW-0067">ATP-binding</keyword>
<dbReference type="GO" id="GO:0005737">
    <property type="term" value="C:cytoplasm"/>
    <property type="evidence" value="ECO:0007669"/>
    <property type="project" value="UniProtKB-SubCell"/>
</dbReference>
<dbReference type="UniPathway" id="UPA00886"/>
<evidence type="ECO:0000256" key="9">
    <source>
        <dbReference type="ARBA" id="ARBA00022840"/>
    </source>
</evidence>
<evidence type="ECO:0000259" key="14">
    <source>
        <dbReference type="Pfam" id="PF10585"/>
    </source>
</evidence>
<dbReference type="KEGG" id="cot:CORT_0A04160"/>
<evidence type="ECO:0000313" key="15">
    <source>
        <dbReference type="EMBL" id="CCG20804.1"/>
    </source>
</evidence>
<comment type="pathway">
    <text evidence="2">Protein modification; protein sumoylation.</text>
</comment>
<dbReference type="InterPro" id="IPR000594">
    <property type="entry name" value="ThiF_NAD_FAD-bd"/>
</dbReference>
<dbReference type="InterPro" id="IPR023318">
    <property type="entry name" value="Ub_act_enz_dom_a_sf"/>
</dbReference>
<keyword evidence="7" id="KW-0833">Ubl conjugation pathway</keyword>
<accession>H8WWI0</accession>
<feature type="domain" description="THIF-type NAD/FAD binding fold" evidence="13">
    <location>
        <begin position="39"/>
        <end position="450"/>
    </location>
</feature>
<dbReference type="PANTHER" id="PTHR10953">
    <property type="entry name" value="UBIQUITIN-ACTIVATING ENZYME E1"/>
    <property type="match status" value="1"/>
</dbReference>
<dbReference type="GO" id="GO:0019948">
    <property type="term" value="F:SUMO activating enzyme activity"/>
    <property type="evidence" value="ECO:0007669"/>
    <property type="project" value="TreeGrafter"/>
</dbReference>
<evidence type="ECO:0000256" key="4">
    <source>
        <dbReference type="ARBA" id="ARBA00022490"/>
    </source>
</evidence>
<dbReference type="FunFam" id="3.50.50.80:FF:000004">
    <property type="entry name" value="Ubiquitin-activating enzyme E1-like"/>
    <property type="match status" value="1"/>
</dbReference>